<dbReference type="GO" id="GO:0004553">
    <property type="term" value="F:hydrolase activity, hydrolyzing O-glycosyl compounds"/>
    <property type="evidence" value="ECO:0007669"/>
    <property type="project" value="InterPro"/>
</dbReference>
<name>A0A4Q9PG68_9APHY</name>
<dbReference type="InterPro" id="IPR013320">
    <property type="entry name" value="ConA-like_dom_sf"/>
</dbReference>
<dbReference type="Proteomes" id="UP000292957">
    <property type="component" value="Unassembled WGS sequence"/>
</dbReference>
<dbReference type="EMBL" id="ML145273">
    <property type="protein sequence ID" value="TBU51981.1"/>
    <property type="molecule type" value="Genomic_DNA"/>
</dbReference>
<organism evidence="4 5">
    <name type="scientific">Dichomitus squalens</name>
    <dbReference type="NCBI Taxonomy" id="114155"/>
    <lineage>
        <taxon>Eukaryota</taxon>
        <taxon>Fungi</taxon>
        <taxon>Dikarya</taxon>
        <taxon>Basidiomycota</taxon>
        <taxon>Agaricomycotina</taxon>
        <taxon>Agaricomycetes</taxon>
        <taxon>Polyporales</taxon>
        <taxon>Polyporaceae</taxon>
        <taxon>Dichomitus</taxon>
    </lineage>
</organism>
<dbReference type="EMBL" id="ML143433">
    <property type="protein sequence ID" value="TBU27323.1"/>
    <property type="molecule type" value="Genomic_DNA"/>
</dbReference>
<dbReference type="SUPFAM" id="SSF49899">
    <property type="entry name" value="Concanavalin A-like lectins/glucanases"/>
    <property type="match status" value="1"/>
</dbReference>
<dbReference type="STRING" id="114155.A0A4Q9PG68"/>
<gene>
    <name evidence="4" type="ORF">BD310DRAFT_833160</name>
    <name evidence="3" type="ORF">BD311DRAFT_665529</name>
</gene>
<evidence type="ECO:0000313" key="4">
    <source>
        <dbReference type="EMBL" id="TBU51981.1"/>
    </source>
</evidence>
<reference evidence="4 5" key="1">
    <citation type="submission" date="2019-01" db="EMBL/GenBank/DDBJ databases">
        <title>Draft genome sequences of three monokaryotic isolates of the white-rot basidiomycete fungus Dichomitus squalens.</title>
        <authorList>
            <consortium name="DOE Joint Genome Institute"/>
            <person name="Lopez S.C."/>
            <person name="Andreopoulos B."/>
            <person name="Pangilinan J."/>
            <person name="Lipzen A."/>
            <person name="Riley R."/>
            <person name="Ahrendt S."/>
            <person name="Ng V."/>
            <person name="Barry K."/>
            <person name="Daum C."/>
            <person name="Grigoriev I.V."/>
            <person name="Hilden K.S."/>
            <person name="Makela M.R."/>
            <person name="de Vries R.P."/>
        </authorList>
    </citation>
    <scope>NUCLEOTIDE SEQUENCE [LARGE SCALE GENOMIC DNA]</scope>
    <source>
        <strain evidence="4 5">CBS 464.89</strain>
        <strain evidence="3">OM18370.1</strain>
    </source>
</reference>
<dbReference type="AlphaFoldDB" id="A0A4Q9PG68"/>
<evidence type="ECO:0000259" key="2">
    <source>
        <dbReference type="PROSITE" id="PS51762"/>
    </source>
</evidence>
<dbReference type="InterPro" id="IPR050546">
    <property type="entry name" value="Glycosyl_Hydrlase_16"/>
</dbReference>
<dbReference type="Pfam" id="PF00722">
    <property type="entry name" value="Glyco_hydro_16"/>
    <property type="match status" value="1"/>
</dbReference>
<dbReference type="Gene3D" id="2.60.120.200">
    <property type="match status" value="1"/>
</dbReference>
<evidence type="ECO:0000256" key="1">
    <source>
        <dbReference type="ARBA" id="ARBA00006865"/>
    </source>
</evidence>
<keyword evidence="5" id="KW-1185">Reference proteome</keyword>
<dbReference type="GO" id="GO:0005975">
    <property type="term" value="P:carbohydrate metabolic process"/>
    <property type="evidence" value="ECO:0007669"/>
    <property type="project" value="InterPro"/>
</dbReference>
<evidence type="ECO:0000313" key="3">
    <source>
        <dbReference type="EMBL" id="TBU27323.1"/>
    </source>
</evidence>
<feature type="domain" description="GH16" evidence="2">
    <location>
        <begin position="4"/>
        <end position="313"/>
    </location>
</feature>
<protein>
    <submittedName>
        <fullName evidence="4">Concanavalin A-like lectin/glucanase</fullName>
    </submittedName>
</protein>
<dbReference type="OrthoDB" id="4781at2759"/>
<dbReference type="GO" id="GO:0030246">
    <property type="term" value="F:carbohydrate binding"/>
    <property type="evidence" value="ECO:0007669"/>
    <property type="project" value="UniProtKB-KW"/>
</dbReference>
<dbReference type="Proteomes" id="UP000292082">
    <property type="component" value="Unassembled WGS sequence"/>
</dbReference>
<sequence>MMTASDSNLFVQNGELYILPTLTSDAIGRAAILDGGSFDLGDDCTSNNKTACSVKSNNGTGATIQPVQSARISTINSATIAFGKVEVRAKLPQGDWLWPAIWMLPKDNKYGAWPLSGEIDIMESRGNGISYPAQGSNFVRSTLNYGVLASVQTHIFGWWSQKRSSYADGFHVYSLEWTPDWMRFYVDSRLEAMMNLKITGKGGKDFFKRGHYPATATNGSSVAVVIENIWQQQGGTPAAPFDQQFYLILDVAAGGTSGWFPDNVGGKMWFDGSSTAMRDFAQAQDKWAATWPSSQEDRAMRVDYVKMWKLGGC</sequence>
<dbReference type="PANTHER" id="PTHR10963">
    <property type="entry name" value="GLYCOSYL HYDROLASE-RELATED"/>
    <property type="match status" value="1"/>
</dbReference>
<proteinExistence type="inferred from homology"/>
<keyword evidence="4" id="KW-0430">Lectin</keyword>
<dbReference type="InterPro" id="IPR000757">
    <property type="entry name" value="Beta-glucanase-like"/>
</dbReference>
<evidence type="ECO:0000313" key="5">
    <source>
        <dbReference type="Proteomes" id="UP000292082"/>
    </source>
</evidence>
<accession>A0A4Q9PG68</accession>
<dbReference type="PROSITE" id="PS51762">
    <property type="entry name" value="GH16_2"/>
    <property type="match status" value="1"/>
</dbReference>
<comment type="similarity">
    <text evidence="1">Belongs to the glycosyl hydrolase 16 family.</text>
</comment>
<dbReference type="PANTHER" id="PTHR10963:SF55">
    <property type="entry name" value="GLYCOSIDE HYDROLASE FAMILY 16 PROTEIN"/>
    <property type="match status" value="1"/>
</dbReference>